<gene>
    <name evidence="1" type="ORF">BC936DRAFT_140104</name>
</gene>
<accession>A0A433B2F5</accession>
<evidence type="ECO:0000313" key="2">
    <source>
        <dbReference type="Proteomes" id="UP000268093"/>
    </source>
</evidence>
<keyword evidence="2" id="KW-1185">Reference proteome</keyword>
<dbReference type="EMBL" id="RBNI01016428">
    <property type="protein sequence ID" value="RUP09021.1"/>
    <property type="molecule type" value="Genomic_DNA"/>
</dbReference>
<protein>
    <submittedName>
        <fullName evidence="1">Uncharacterized protein</fullName>
    </submittedName>
</protein>
<comment type="caution">
    <text evidence="1">The sequence shown here is derived from an EMBL/GenBank/DDBJ whole genome shotgun (WGS) entry which is preliminary data.</text>
</comment>
<organism evidence="1 2">
    <name type="scientific">Jimgerdemannia flammicorona</name>
    <dbReference type="NCBI Taxonomy" id="994334"/>
    <lineage>
        <taxon>Eukaryota</taxon>
        <taxon>Fungi</taxon>
        <taxon>Fungi incertae sedis</taxon>
        <taxon>Mucoromycota</taxon>
        <taxon>Mucoromycotina</taxon>
        <taxon>Endogonomycetes</taxon>
        <taxon>Endogonales</taxon>
        <taxon>Endogonaceae</taxon>
        <taxon>Jimgerdemannia</taxon>
    </lineage>
</organism>
<dbReference type="OrthoDB" id="424834at2759"/>
<proteinExistence type="predicted"/>
<name>A0A433B2F5_9FUNG</name>
<dbReference type="Proteomes" id="UP000268093">
    <property type="component" value="Unassembled WGS sequence"/>
</dbReference>
<sequence length="57" mass="6359">MSLLQFVLVPNSNIVKHRYGITDMAAAFYASVILAVPVVVYPFLGLFLDRVGKRCML</sequence>
<evidence type="ECO:0000313" key="1">
    <source>
        <dbReference type="EMBL" id="RUP09021.1"/>
    </source>
</evidence>
<reference evidence="1 2" key="1">
    <citation type="journal article" date="2018" name="New Phytol.">
        <title>Phylogenomics of Endogonaceae and evolution of mycorrhizas within Mucoromycota.</title>
        <authorList>
            <person name="Chang Y."/>
            <person name="Desiro A."/>
            <person name="Na H."/>
            <person name="Sandor L."/>
            <person name="Lipzen A."/>
            <person name="Clum A."/>
            <person name="Barry K."/>
            <person name="Grigoriev I.V."/>
            <person name="Martin F.M."/>
            <person name="Stajich J.E."/>
            <person name="Smith M.E."/>
            <person name="Bonito G."/>
            <person name="Spatafora J.W."/>
        </authorList>
    </citation>
    <scope>NUCLEOTIDE SEQUENCE [LARGE SCALE GENOMIC DNA]</scope>
    <source>
        <strain evidence="1 2">GMNB39</strain>
    </source>
</reference>
<feature type="non-terminal residue" evidence="1">
    <location>
        <position position="57"/>
    </location>
</feature>